<dbReference type="PANTHER" id="PTHR47514">
    <property type="entry name" value="TRANSKETOLASE N-TERMINAL SECTION-RELATED"/>
    <property type="match status" value="1"/>
</dbReference>
<dbReference type="GO" id="GO:0018491">
    <property type="term" value="F:2-oxobutyrate synthase activity"/>
    <property type="evidence" value="ECO:0007669"/>
    <property type="project" value="UniProtKB-ARBA"/>
</dbReference>
<dbReference type="InterPro" id="IPR005474">
    <property type="entry name" value="Transketolase_N"/>
</dbReference>
<dbReference type="EMBL" id="AJ621312">
    <property type="protein sequence ID" value="CAF18493.1"/>
    <property type="molecule type" value="Genomic_DNA"/>
</dbReference>
<dbReference type="EC" id="1.2.7.11" evidence="4"/>
<protein>
    <recommendedName>
        <fullName evidence="4">2-oxoacid oxidoreductase (ferredoxin)</fullName>
        <ecNumber evidence="4">1.2.7.11</ecNumber>
    </recommendedName>
</protein>
<dbReference type="PANTHER" id="PTHR47514:SF1">
    <property type="entry name" value="TRANSKETOLASE N-TERMINAL SECTION-RELATED"/>
    <property type="match status" value="1"/>
</dbReference>
<evidence type="ECO:0000256" key="1">
    <source>
        <dbReference type="ARBA" id="ARBA00001964"/>
    </source>
</evidence>
<dbReference type="InterPro" id="IPR029061">
    <property type="entry name" value="THDP-binding"/>
</dbReference>
<feature type="domain" description="Transketolase N-terminal" evidence="7">
    <location>
        <begin position="50"/>
        <end position="268"/>
    </location>
</feature>
<evidence type="ECO:0000259" key="7">
    <source>
        <dbReference type="Pfam" id="PF00456"/>
    </source>
</evidence>
<keyword evidence="8" id="KW-0808">Transferase</keyword>
<dbReference type="AlphaFoldDB" id="Q704A1"/>
<sequence>MKTKFLRSPYLGLYGGGFGVREIGVDSLDELSCEARRRLMIMAAYDPGIHIGSSLSVLDILTALYGTGRLKFNAHNGVSTRNYLILSKGHAVHAIYALASLFGYLNQDELRETGSLGSRLQNHPEDDTPFTDVSNSGSLGLGIGMAVGLALGLKLKGHAGKVFLITGDGELDEGISWESMAVAASYKLNNLIVIVDHNKAQLDGFSEEVLRKGDIAGRFRSLGFFVQVVDGHNIGELVKAIEAAERSEAPSAIIAETVRGRGVEGLEGSTRQRVPRDEALEMAKRVTCR</sequence>
<gene>
    <name evidence="8" type="primary">tktA</name>
</gene>
<proteinExistence type="inferred from homology"/>
<evidence type="ECO:0000256" key="2">
    <source>
        <dbReference type="ARBA" id="ARBA00007131"/>
    </source>
</evidence>
<dbReference type="Gene3D" id="3.40.50.970">
    <property type="match status" value="1"/>
</dbReference>
<evidence type="ECO:0000256" key="3">
    <source>
        <dbReference type="ARBA" id="ARBA00011631"/>
    </source>
</evidence>
<organism evidence="8">
    <name type="scientific">Thermoproteus tenax</name>
    <dbReference type="NCBI Taxonomy" id="2271"/>
    <lineage>
        <taxon>Archaea</taxon>
        <taxon>Thermoproteota</taxon>
        <taxon>Thermoprotei</taxon>
        <taxon>Thermoproteales</taxon>
        <taxon>Thermoproteaceae</taxon>
        <taxon>Thermoproteus</taxon>
    </lineage>
</organism>
<reference evidence="8" key="1">
    <citation type="journal article" date="2004" name="J. Bacteriol.">
        <title>Reconstruction of the central carbohydrate metabolism of Thermoproteus tenax using genomic and biochemical data.</title>
        <authorList>
            <person name="Siebers B."/>
            <person name="Tjaden B."/>
            <person name="Michalke K."/>
            <person name="Doerr C."/>
            <person name="Ahmed H."/>
            <person name="Zaparty M."/>
            <person name="Gordon P."/>
            <person name="Sensen C.W."/>
            <person name="Zibat A."/>
            <person name="Klenk H.P."/>
            <person name="Schuster S.C."/>
            <person name="Hensel R."/>
        </authorList>
    </citation>
    <scope>NUCLEOTIDE SEQUENCE</scope>
</reference>
<dbReference type="GO" id="GO:0019164">
    <property type="term" value="F:pyruvate synthase activity"/>
    <property type="evidence" value="ECO:0007669"/>
    <property type="project" value="UniProtKB-ARBA"/>
</dbReference>
<dbReference type="SUPFAM" id="SSF52518">
    <property type="entry name" value="Thiamin diphosphate-binding fold (THDP-binding)"/>
    <property type="match status" value="1"/>
</dbReference>
<dbReference type="CDD" id="cd02012">
    <property type="entry name" value="TPP_TK"/>
    <property type="match status" value="1"/>
</dbReference>
<dbReference type="Pfam" id="PF00456">
    <property type="entry name" value="Transketolase_N"/>
    <property type="match status" value="1"/>
</dbReference>
<comment type="subunit">
    <text evidence="3">Heterodimer composed of an alpha and a beta subunit.</text>
</comment>
<evidence type="ECO:0000256" key="5">
    <source>
        <dbReference type="ARBA" id="ARBA00023052"/>
    </source>
</evidence>
<accession>Q704A1</accession>
<evidence type="ECO:0000313" key="8">
    <source>
        <dbReference type="EMBL" id="CAF18493.1"/>
    </source>
</evidence>
<name>Q704A1_THETE</name>
<evidence type="ECO:0000256" key="4">
    <source>
        <dbReference type="ARBA" id="ARBA00012691"/>
    </source>
</evidence>
<dbReference type="GO" id="GO:0016740">
    <property type="term" value="F:transferase activity"/>
    <property type="evidence" value="ECO:0007669"/>
    <property type="project" value="UniProtKB-KW"/>
</dbReference>
<evidence type="ECO:0000256" key="6">
    <source>
        <dbReference type="ARBA" id="ARBA00048893"/>
    </source>
</evidence>
<comment type="cofactor">
    <cofactor evidence="1">
        <name>thiamine diphosphate</name>
        <dbReference type="ChEBI" id="CHEBI:58937"/>
    </cofactor>
</comment>
<keyword evidence="5" id="KW-0786">Thiamine pyrophosphate</keyword>
<comment type="catalytic activity">
    <reaction evidence="6">
        <text>a 2-oxocarboxylate + 2 oxidized [2Fe-2S]-[ferredoxin] + CoA = an acyl-CoA + 2 reduced [2Fe-2S]-[ferredoxin] + CO2 + H(+)</text>
        <dbReference type="Rhea" id="RHEA:42316"/>
        <dbReference type="Rhea" id="RHEA-COMP:10000"/>
        <dbReference type="Rhea" id="RHEA-COMP:10001"/>
        <dbReference type="ChEBI" id="CHEBI:15378"/>
        <dbReference type="ChEBI" id="CHEBI:16526"/>
        <dbReference type="ChEBI" id="CHEBI:33737"/>
        <dbReference type="ChEBI" id="CHEBI:33738"/>
        <dbReference type="ChEBI" id="CHEBI:35179"/>
        <dbReference type="ChEBI" id="CHEBI:57287"/>
        <dbReference type="ChEBI" id="CHEBI:58342"/>
        <dbReference type="EC" id="1.2.7.11"/>
    </reaction>
</comment>
<comment type="similarity">
    <text evidence="2">Belongs to the transketolase family.</text>
</comment>